<comment type="subunit">
    <text evidence="2 17">Single-chain monomer with multiple functions.</text>
</comment>
<dbReference type="Pfam" id="PF01367">
    <property type="entry name" value="5_3_exonuc"/>
    <property type="match status" value="1"/>
</dbReference>
<dbReference type="SUPFAM" id="SSF56672">
    <property type="entry name" value="DNA/RNA polymerases"/>
    <property type="match status" value="1"/>
</dbReference>
<dbReference type="NCBIfam" id="NF004397">
    <property type="entry name" value="PRK05755.1"/>
    <property type="match status" value="1"/>
</dbReference>
<dbReference type="GO" id="GO:0008408">
    <property type="term" value="F:3'-5' exonuclease activity"/>
    <property type="evidence" value="ECO:0007669"/>
    <property type="project" value="InterPro"/>
</dbReference>
<evidence type="ECO:0000259" key="18">
    <source>
        <dbReference type="SMART" id="SM00474"/>
    </source>
</evidence>
<dbReference type="Gene3D" id="1.10.150.20">
    <property type="entry name" value="5' to 3' exonuclease, C-terminal subdomain"/>
    <property type="match status" value="2"/>
</dbReference>
<keyword evidence="8" id="KW-0540">Nuclease</keyword>
<dbReference type="Pfam" id="PF22619">
    <property type="entry name" value="DNA_polI_exo1"/>
    <property type="match status" value="1"/>
</dbReference>
<dbReference type="SMART" id="SM00474">
    <property type="entry name" value="35EXOc"/>
    <property type="match status" value="1"/>
</dbReference>
<dbReference type="InterPro" id="IPR002298">
    <property type="entry name" value="DNA_polymerase_A"/>
</dbReference>
<keyword evidence="13 17" id="KW-0238">DNA-binding</keyword>
<protein>
    <recommendedName>
        <fullName evidence="4 16">DNA polymerase I</fullName>
        <ecNumber evidence="3 16">2.7.7.7</ecNumber>
    </recommendedName>
</protein>
<dbReference type="InterPro" id="IPR036279">
    <property type="entry name" value="5-3_exonuclease_C_sf"/>
</dbReference>
<dbReference type="InterPro" id="IPR043502">
    <property type="entry name" value="DNA/RNA_pol_sf"/>
</dbReference>
<evidence type="ECO:0000313" key="21">
    <source>
        <dbReference type="EMBL" id="MCP0886739.1"/>
    </source>
</evidence>
<feature type="domain" description="5'-3' exonuclease" evidence="19">
    <location>
        <begin position="4"/>
        <end position="268"/>
    </location>
</feature>
<dbReference type="GO" id="GO:0006302">
    <property type="term" value="P:double-strand break repair"/>
    <property type="evidence" value="ECO:0007669"/>
    <property type="project" value="TreeGrafter"/>
</dbReference>
<keyword evidence="9 17" id="KW-0227">DNA damage</keyword>
<keyword evidence="14 17" id="KW-0234">DNA repair</keyword>
<dbReference type="InterPro" id="IPR020046">
    <property type="entry name" value="5-3_exonucl_a-hlix_arch_N"/>
</dbReference>
<evidence type="ECO:0000256" key="9">
    <source>
        <dbReference type="ARBA" id="ARBA00022763"/>
    </source>
</evidence>
<dbReference type="SMART" id="SM00279">
    <property type="entry name" value="HhH2"/>
    <property type="match status" value="1"/>
</dbReference>
<dbReference type="Gene3D" id="3.40.50.1010">
    <property type="entry name" value="5'-nuclease"/>
    <property type="match status" value="1"/>
</dbReference>
<evidence type="ECO:0000259" key="20">
    <source>
        <dbReference type="SMART" id="SM00482"/>
    </source>
</evidence>
<dbReference type="SUPFAM" id="SSF88723">
    <property type="entry name" value="PIN domain-like"/>
    <property type="match status" value="1"/>
</dbReference>
<keyword evidence="22" id="KW-1185">Reference proteome</keyword>
<organism evidence="21 22">
    <name type="scientific">Ligilactobacillus ubinensis</name>
    <dbReference type="NCBI Taxonomy" id="2876789"/>
    <lineage>
        <taxon>Bacteria</taxon>
        <taxon>Bacillati</taxon>
        <taxon>Bacillota</taxon>
        <taxon>Bacilli</taxon>
        <taxon>Lactobacillales</taxon>
        <taxon>Lactobacillaceae</taxon>
        <taxon>Ligilactobacillus</taxon>
    </lineage>
</organism>
<comment type="similarity">
    <text evidence="1 17">Belongs to the DNA polymerase type-A family.</text>
</comment>
<dbReference type="Proteomes" id="UP001139006">
    <property type="component" value="Unassembled WGS sequence"/>
</dbReference>
<feature type="domain" description="3'-5' exonuclease" evidence="18">
    <location>
        <begin position="301"/>
        <end position="474"/>
    </location>
</feature>
<dbReference type="Pfam" id="PF00476">
    <property type="entry name" value="DNA_pol_A"/>
    <property type="match status" value="1"/>
</dbReference>
<dbReference type="InterPro" id="IPR019760">
    <property type="entry name" value="DNA-dir_DNA_pol_A_CS"/>
</dbReference>
<name>A0A9X2JLB4_9LACO</name>
<dbReference type="FunFam" id="1.20.1060.10:FF:000001">
    <property type="entry name" value="DNA polymerase I"/>
    <property type="match status" value="1"/>
</dbReference>
<dbReference type="InterPro" id="IPR002421">
    <property type="entry name" value="5-3_exonuclease"/>
</dbReference>
<keyword evidence="6 17" id="KW-0548">Nucleotidyltransferase</keyword>
<evidence type="ECO:0000256" key="5">
    <source>
        <dbReference type="ARBA" id="ARBA00022679"/>
    </source>
</evidence>
<dbReference type="PRINTS" id="PR00868">
    <property type="entry name" value="DNAPOLI"/>
</dbReference>
<proteinExistence type="inferred from homology"/>
<dbReference type="SMART" id="SM00475">
    <property type="entry name" value="53EXOc"/>
    <property type="match status" value="1"/>
</dbReference>
<evidence type="ECO:0000256" key="1">
    <source>
        <dbReference type="ARBA" id="ARBA00007705"/>
    </source>
</evidence>
<dbReference type="InterPro" id="IPR018320">
    <property type="entry name" value="DNA_polymerase_1"/>
</dbReference>
<dbReference type="EC" id="2.7.7.7" evidence="3 16"/>
<comment type="catalytic activity">
    <reaction evidence="15 17">
        <text>DNA(n) + a 2'-deoxyribonucleoside 5'-triphosphate = DNA(n+1) + diphosphate</text>
        <dbReference type="Rhea" id="RHEA:22508"/>
        <dbReference type="Rhea" id="RHEA-COMP:17339"/>
        <dbReference type="Rhea" id="RHEA-COMP:17340"/>
        <dbReference type="ChEBI" id="CHEBI:33019"/>
        <dbReference type="ChEBI" id="CHEBI:61560"/>
        <dbReference type="ChEBI" id="CHEBI:173112"/>
        <dbReference type="EC" id="2.7.7.7"/>
    </reaction>
</comment>
<dbReference type="Gene3D" id="1.20.1060.10">
    <property type="entry name" value="Taq DNA Polymerase, Chain T, domain 4"/>
    <property type="match status" value="1"/>
</dbReference>
<evidence type="ECO:0000256" key="14">
    <source>
        <dbReference type="ARBA" id="ARBA00023204"/>
    </source>
</evidence>
<evidence type="ECO:0000256" key="13">
    <source>
        <dbReference type="ARBA" id="ARBA00023125"/>
    </source>
</evidence>
<dbReference type="FunFam" id="1.10.150.20:FF:000002">
    <property type="entry name" value="DNA polymerase I"/>
    <property type="match status" value="1"/>
</dbReference>
<evidence type="ECO:0000256" key="3">
    <source>
        <dbReference type="ARBA" id="ARBA00012417"/>
    </source>
</evidence>
<dbReference type="InterPro" id="IPR008918">
    <property type="entry name" value="HhH2"/>
</dbReference>
<dbReference type="InterPro" id="IPR012337">
    <property type="entry name" value="RNaseH-like_sf"/>
</dbReference>
<evidence type="ECO:0000256" key="12">
    <source>
        <dbReference type="ARBA" id="ARBA00022932"/>
    </source>
</evidence>
<dbReference type="SMART" id="SM00482">
    <property type="entry name" value="POLAc"/>
    <property type="match status" value="1"/>
</dbReference>
<dbReference type="CDD" id="cd08637">
    <property type="entry name" value="DNA_pol_A_pol_I_C"/>
    <property type="match status" value="1"/>
</dbReference>
<dbReference type="PANTHER" id="PTHR10133:SF27">
    <property type="entry name" value="DNA POLYMERASE NU"/>
    <property type="match status" value="1"/>
</dbReference>
<evidence type="ECO:0000256" key="11">
    <source>
        <dbReference type="ARBA" id="ARBA00022839"/>
    </source>
</evidence>
<dbReference type="CDD" id="cd06140">
    <property type="entry name" value="DNA_polA_I_Bacillus_like_exo"/>
    <property type="match status" value="1"/>
</dbReference>
<dbReference type="InterPro" id="IPR001098">
    <property type="entry name" value="DNA-dir_DNA_pol_A_palm_dom"/>
</dbReference>
<keyword evidence="10" id="KW-0378">Hydrolase</keyword>
<comment type="caution">
    <text evidence="21">The sequence shown here is derived from an EMBL/GenBank/DDBJ whole genome shotgun (WGS) entry which is preliminary data.</text>
</comment>
<feature type="domain" description="DNA-directed DNA polymerase family A palm" evidence="20">
    <location>
        <begin position="641"/>
        <end position="849"/>
    </location>
</feature>
<evidence type="ECO:0000259" key="19">
    <source>
        <dbReference type="SMART" id="SM00475"/>
    </source>
</evidence>
<sequence>MTEKKLLLIDGNSVAFRAFYALYSSVERFTNHEGLHTNALYGFKTMLDAVLKEEKPTNVLVAFDAGKKTFRTEKFQDYKGNRNKTPSELTEQFPYFKNLLAGYGIKSYKLLNYEADDIIGTLAKEAEQLGYTTTIVTGDRDLTQLTTPQTTVAVTIKGVSEIEKYTPEHVAEKFAGLTPKQIIDMKALVGDNSDNYPGVTKVGEKTAIKLLQQYDSVEGIYEQVDSMKKSKLKENLINDKETAFLCKDLARIRQDAPLELKIEDTKWLGEDTEKLRTFYMEMDFKRFLGQMAAKDSIDAEQSVIEYSILDAKSAAELKAPKNAEISFYLEMAGENYHSAASVGFALKINQKYYVSRDCKLLKQQGVRCILESQKIDVFDGKRTFVGLKKNEVALKNVDFDLLLVSYLLNTSENSNDLGNLVHLHDYYEVQTDEAVYGKGAKFAFPTDDEVFFNHLAHKVKAISDLKKPLYDKLIQNKQEMLYFEIERPLSLVLAEMESTGIKIDLDCLQSMQSKFKERLTQIEQQIYQEAGKEFNINSPKQLGIVLFEDLQLPFAKKTKTGYSTSAKVLEKLQGYAPIIDNILQYRQLAKLQSTYIEGLLRVADKKDHKVHTRYLQTLTATGRLSSVDPNLQNIPVRLEEGRKIRQAFIASKPGWEIFSSDYSQIELRVLAHISGDENMQSAFKQGADIHAKTAMNIFNLDDASQVTSNMRRQAKAVNFGIVYGISDFGLARNIGISNKKAKEFIETYFKSFPGVKEYMEKSVETAKRLGYVETLFHRRRYLPDIKAKNFNLRSFAERTAMNTPIQGSAADIIKVAMINMQTMLKKENLETKMLLQVHDELIFEAPTDEIAYLEKMVPQVMDSAVKLNVPLKVESKHGATWFDTK</sequence>
<dbReference type="Pfam" id="PF02739">
    <property type="entry name" value="5_3_exonuc_N"/>
    <property type="match status" value="1"/>
</dbReference>
<accession>A0A9X2JLB4</accession>
<dbReference type="EMBL" id="JAIULA010000008">
    <property type="protein sequence ID" value="MCP0886739.1"/>
    <property type="molecule type" value="Genomic_DNA"/>
</dbReference>
<evidence type="ECO:0000256" key="4">
    <source>
        <dbReference type="ARBA" id="ARBA00020311"/>
    </source>
</evidence>
<dbReference type="CDD" id="cd09859">
    <property type="entry name" value="PIN_53EXO"/>
    <property type="match status" value="1"/>
</dbReference>
<keyword evidence="5 17" id="KW-0808">Transferase</keyword>
<evidence type="ECO:0000256" key="6">
    <source>
        <dbReference type="ARBA" id="ARBA00022695"/>
    </source>
</evidence>
<dbReference type="FunFam" id="3.40.50.1010:FF:000001">
    <property type="entry name" value="DNA polymerase I"/>
    <property type="match status" value="1"/>
</dbReference>
<dbReference type="InterPro" id="IPR002562">
    <property type="entry name" value="3'-5'_exonuclease_dom"/>
</dbReference>
<dbReference type="RefSeq" id="WP_253360076.1">
    <property type="nucleotide sequence ID" value="NZ_JAIULA010000008.1"/>
</dbReference>
<reference evidence="21 22" key="1">
    <citation type="journal article" date="2023" name="Int. J. Syst. Evol. Microbiol.">
        <title>Ligilactobacillus ubinensis sp. nov., a novel species isolated from the wild ferment of a durian fruit (Durio zibethinus).</title>
        <authorList>
            <person name="Heng Y.C."/>
            <person name="Menon N."/>
            <person name="Chen B."/>
            <person name="Loo B.Z.L."/>
            <person name="Wong G.W.J."/>
            <person name="Lim A.C.H."/>
            <person name="Silvaraju S."/>
            <person name="Kittelmann S."/>
        </authorList>
    </citation>
    <scope>NUCLEOTIDE SEQUENCE [LARGE SCALE GENOMIC DNA]</scope>
    <source>
        <strain evidence="21 22">WILCCON 0076</strain>
    </source>
</reference>
<evidence type="ECO:0000313" key="22">
    <source>
        <dbReference type="Proteomes" id="UP001139006"/>
    </source>
</evidence>
<dbReference type="SUPFAM" id="SSF53098">
    <property type="entry name" value="Ribonuclease H-like"/>
    <property type="match status" value="1"/>
</dbReference>
<evidence type="ECO:0000256" key="16">
    <source>
        <dbReference type="NCBIfam" id="TIGR00593"/>
    </source>
</evidence>
<keyword evidence="12 17" id="KW-0239">DNA-directed DNA polymerase</keyword>
<dbReference type="InterPro" id="IPR029060">
    <property type="entry name" value="PIN-like_dom_sf"/>
</dbReference>
<dbReference type="SUPFAM" id="SSF47807">
    <property type="entry name" value="5' to 3' exonuclease, C-terminal subdomain"/>
    <property type="match status" value="1"/>
</dbReference>
<dbReference type="Gene3D" id="3.30.420.10">
    <property type="entry name" value="Ribonuclease H-like superfamily/Ribonuclease H"/>
    <property type="match status" value="1"/>
</dbReference>
<keyword evidence="11" id="KW-0269">Exonuclease</keyword>
<dbReference type="CDD" id="cd09898">
    <property type="entry name" value="H3TH_53EXO"/>
    <property type="match status" value="1"/>
</dbReference>
<dbReference type="PANTHER" id="PTHR10133">
    <property type="entry name" value="DNA POLYMERASE I"/>
    <property type="match status" value="1"/>
</dbReference>
<dbReference type="AlphaFoldDB" id="A0A9X2JLB4"/>
<dbReference type="Gene3D" id="3.30.70.370">
    <property type="match status" value="1"/>
</dbReference>
<evidence type="ECO:0000256" key="8">
    <source>
        <dbReference type="ARBA" id="ARBA00022722"/>
    </source>
</evidence>
<dbReference type="GO" id="GO:0008409">
    <property type="term" value="F:5'-3' exonuclease activity"/>
    <property type="evidence" value="ECO:0007669"/>
    <property type="project" value="InterPro"/>
</dbReference>
<evidence type="ECO:0000256" key="17">
    <source>
        <dbReference type="RuleBase" id="RU004460"/>
    </source>
</evidence>
<dbReference type="GO" id="GO:0003677">
    <property type="term" value="F:DNA binding"/>
    <property type="evidence" value="ECO:0007669"/>
    <property type="project" value="UniProtKB-UniRule"/>
</dbReference>
<gene>
    <name evidence="17 21" type="primary">polA</name>
    <name evidence="21" type="ORF">LB941_05225</name>
</gene>
<dbReference type="PROSITE" id="PS00447">
    <property type="entry name" value="DNA_POLYMERASE_A"/>
    <property type="match status" value="1"/>
</dbReference>
<evidence type="ECO:0000256" key="10">
    <source>
        <dbReference type="ARBA" id="ARBA00022801"/>
    </source>
</evidence>
<dbReference type="InterPro" id="IPR020045">
    <property type="entry name" value="DNA_polI_H3TH"/>
</dbReference>
<dbReference type="GO" id="GO:0006261">
    <property type="term" value="P:DNA-templated DNA replication"/>
    <property type="evidence" value="ECO:0007669"/>
    <property type="project" value="UniProtKB-UniRule"/>
</dbReference>
<dbReference type="FunFam" id="1.10.150.20:FF:000003">
    <property type="entry name" value="DNA polymerase I"/>
    <property type="match status" value="1"/>
</dbReference>
<evidence type="ECO:0000256" key="15">
    <source>
        <dbReference type="ARBA" id="ARBA00049244"/>
    </source>
</evidence>
<dbReference type="NCBIfam" id="TIGR00593">
    <property type="entry name" value="pola"/>
    <property type="match status" value="1"/>
</dbReference>
<dbReference type="InterPro" id="IPR054690">
    <property type="entry name" value="DNA_polI_exonuclease"/>
</dbReference>
<keyword evidence="7 17" id="KW-0235">DNA replication</keyword>
<evidence type="ECO:0000256" key="7">
    <source>
        <dbReference type="ARBA" id="ARBA00022705"/>
    </source>
</evidence>
<dbReference type="GO" id="GO:0003887">
    <property type="term" value="F:DNA-directed DNA polymerase activity"/>
    <property type="evidence" value="ECO:0007669"/>
    <property type="project" value="UniProtKB-UniRule"/>
</dbReference>
<evidence type="ECO:0000256" key="2">
    <source>
        <dbReference type="ARBA" id="ARBA00011541"/>
    </source>
</evidence>
<dbReference type="InterPro" id="IPR036397">
    <property type="entry name" value="RNaseH_sf"/>
</dbReference>